<evidence type="ECO:0000313" key="3">
    <source>
        <dbReference type="Proteomes" id="UP000050969"/>
    </source>
</evidence>
<keyword evidence="1" id="KW-1133">Transmembrane helix</keyword>
<dbReference type="OrthoDB" id="2310159at2"/>
<dbReference type="Proteomes" id="UP000050969">
    <property type="component" value="Unassembled WGS sequence"/>
</dbReference>
<protein>
    <recommendedName>
        <fullName evidence="4">Acid-resistance membrane protein</fullName>
    </recommendedName>
</protein>
<feature type="transmembrane region" description="Helical" evidence="1">
    <location>
        <begin position="36"/>
        <end position="56"/>
    </location>
</feature>
<feature type="transmembrane region" description="Helical" evidence="1">
    <location>
        <begin position="88"/>
        <end position="106"/>
    </location>
</feature>
<accession>A0A0R2MXL0</accession>
<keyword evidence="1" id="KW-0472">Membrane</keyword>
<dbReference type="AlphaFoldDB" id="A0A0R2MXL0"/>
<dbReference type="Pfam" id="PF03729">
    <property type="entry name" value="DUF308"/>
    <property type="match status" value="2"/>
</dbReference>
<name>A0A0R2MXL0_9LACO</name>
<evidence type="ECO:0000256" key="1">
    <source>
        <dbReference type="SAM" id="Phobius"/>
    </source>
</evidence>
<feature type="transmembrane region" description="Helical" evidence="1">
    <location>
        <begin position="144"/>
        <end position="169"/>
    </location>
</feature>
<dbReference type="InterPro" id="IPR005325">
    <property type="entry name" value="DUF308_memb"/>
</dbReference>
<feature type="transmembrane region" description="Helical" evidence="1">
    <location>
        <begin position="12"/>
        <end position="30"/>
    </location>
</feature>
<dbReference type="PATRIC" id="fig|1293598.4.peg.2383"/>
<reference evidence="2 3" key="1">
    <citation type="journal article" date="2015" name="Genome Announc.">
        <title>Expanding the biotechnology potential of lactobacilli through comparative genomics of 213 strains and associated genera.</title>
        <authorList>
            <person name="Sun Z."/>
            <person name="Harris H.M."/>
            <person name="McCann A."/>
            <person name="Guo C."/>
            <person name="Argimon S."/>
            <person name="Zhang W."/>
            <person name="Yang X."/>
            <person name="Jeffery I.B."/>
            <person name="Cooney J.C."/>
            <person name="Kagawa T.F."/>
            <person name="Liu W."/>
            <person name="Song Y."/>
            <person name="Salvetti E."/>
            <person name="Wrobel A."/>
            <person name="Rasinkangas P."/>
            <person name="Parkhill J."/>
            <person name="Rea M.C."/>
            <person name="O'Sullivan O."/>
            <person name="Ritari J."/>
            <person name="Douillard F.P."/>
            <person name="Paul Ross R."/>
            <person name="Yang R."/>
            <person name="Briner A.E."/>
            <person name="Felis G.E."/>
            <person name="de Vos W.M."/>
            <person name="Barrangou R."/>
            <person name="Klaenhammer T.R."/>
            <person name="Caufield P.W."/>
            <person name="Cui Y."/>
            <person name="Zhang H."/>
            <person name="O'Toole P.W."/>
        </authorList>
    </citation>
    <scope>NUCLEOTIDE SEQUENCE [LARGE SCALE GENOMIC DNA]</scope>
    <source>
        <strain evidence="2 3">DSM 24301</strain>
    </source>
</reference>
<dbReference type="EMBL" id="JQCE01000064">
    <property type="protein sequence ID" value="KRO15514.1"/>
    <property type="molecule type" value="Genomic_DNA"/>
</dbReference>
<organism evidence="2 3">
    <name type="scientific">Lacticaseibacillus saniviri JCM 17471 = DSM 24301</name>
    <dbReference type="NCBI Taxonomy" id="1293598"/>
    <lineage>
        <taxon>Bacteria</taxon>
        <taxon>Bacillati</taxon>
        <taxon>Bacillota</taxon>
        <taxon>Bacilli</taxon>
        <taxon>Lactobacillales</taxon>
        <taxon>Lactobacillaceae</taxon>
        <taxon>Lacticaseibacillus</taxon>
    </lineage>
</organism>
<gene>
    <name evidence="2" type="ORF">IV56_GL002282</name>
</gene>
<evidence type="ECO:0000313" key="2">
    <source>
        <dbReference type="EMBL" id="KRO15514.1"/>
    </source>
</evidence>
<keyword evidence="1" id="KW-0812">Transmembrane</keyword>
<dbReference type="STRING" id="1293598.IV56_GL002282"/>
<proteinExistence type="predicted"/>
<sequence length="172" mass="18702">MNMQSFYEQLQRSAWIRSLLMLGVGAWIVIAPHSVFSVVVWLIAGALILGAITAFANGRRSGYGTMSGTGLLVAAVLVLLLSRPVVAALPWILGIMLVVYGINHVVSARRDQQFVNVSPIPAILYGILVIIAGVLLFFHPFGAAILAFRIFGGFLVVMAITELFGWLTYRNK</sequence>
<evidence type="ECO:0008006" key="4">
    <source>
        <dbReference type="Google" id="ProtNLM"/>
    </source>
</evidence>
<comment type="caution">
    <text evidence="2">The sequence shown here is derived from an EMBL/GenBank/DDBJ whole genome shotgun (WGS) entry which is preliminary data.</text>
</comment>
<feature type="transmembrane region" description="Helical" evidence="1">
    <location>
        <begin position="63"/>
        <end position="82"/>
    </location>
</feature>
<keyword evidence="3" id="KW-1185">Reference proteome</keyword>
<feature type="transmembrane region" description="Helical" evidence="1">
    <location>
        <begin position="118"/>
        <end position="138"/>
    </location>
</feature>